<dbReference type="Pfam" id="PF01575">
    <property type="entry name" value="MaoC_dehydratas"/>
    <property type="match status" value="1"/>
</dbReference>
<dbReference type="SUPFAM" id="SSF54637">
    <property type="entry name" value="Thioesterase/thiol ester dehydrase-isomerase"/>
    <property type="match status" value="1"/>
</dbReference>
<reference evidence="4" key="1">
    <citation type="journal article" date="2019" name="Int. J. Syst. Evol. Microbiol.">
        <title>The Global Catalogue of Microorganisms (GCM) 10K type strain sequencing project: providing services to taxonomists for standard genome sequencing and annotation.</title>
        <authorList>
            <consortium name="The Broad Institute Genomics Platform"/>
            <consortium name="The Broad Institute Genome Sequencing Center for Infectious Disease"/>
            <person name="Wu L."/>
            <person name="Ma J."/>
        </authorList>
    </citation>
    <scope>NUCLEOTIDE SEQUENCE [LARGE SCALE GENOMIC DNA]</scope>
    <source>
        <strain evidence="4">CCUG 53903</strain>
    </source>
</reference>
<name>A0ABW1CX41_9ACTN</name>
<keyword evidence="4" id="KW-1185">Reference proteome</keyword>
<evidence type="ECO:0000313" key="4">
    <source>
        <dbReference type="Proteomes" id="UP001596058"/>
    </source>
</evidence>
<comment type="caution">
    <text evidence="3">The sequence shown here is derived from an EMBL/GenBank/DDBJ whole genome shotgun (WGS) entry which is preliminary data.</text>
</comment>
<dbReference type="Gene3D" id="3.30.1050.10">
    <property type="entry name" value="SCP2 sterol-binding domain"/>
    <property type="match status" value="1"/>
</dbReference>
<protein>
    <submittedName>
        <fullName evidence="3">MaoC/PaaZ C-terminal domain-containing protein</fullName>
    </submittedName>
</protein>
<evidence type="ECO:0000313" key="3">
    <source>
        <dbReference type="EMBL" id="MFC5830360.1"/>
    </source>
</evidence>
<dbReference type="EMBL" id="JBHSPA010000054">
    <property type="protein sequence ID" value="MFC5830360.1"/>
    <property type="molecule type" value="Genomic_DNA"/>
</dbReference>
<accession>A0ABW1CX41</accession>
<proteinExistence type="inferred from homology"/>
<dbReference type="Proteomes" id="UP001596058">
    <property type="component" value="Unassembled WGS sequence"/>
</dbReference>
<evidence type="ECO:0000259" key="2">
    <source>
        <dbReference type="Pfam" id="PF01575"/>
    </source>
</evidence>
<dbReference type="RefSeq" id="WP_379519848.1">
    <property type="nucleotide sequence ID" value="NZ_JBHSPA010000054.1"/>
</dbReference>
<dbReference type="InterPro" id="IPR029069">
    <property type="entry name" value="HotDog_dom_sf"/>
</dbReference>
<comment type="similarity">
    <text evidence="1">Belongs to the enoyl-CoA hydratase/isomerase family.</text>
</comment>
<dbReference type="InterPro" id="IPR036527">
    <property type="entry name" value="SCP2_sterol-bd_dom_sf"/>
</dbReference>
<sequence length="282" mass="30814">MPGTTRYFEDFRLGECVHSPEFTLTVDDLTDFARLSGDRHPMHLPSADGLQDGPIAHGPLGLARYFGTVHESGALRDSVIALLDTNWRYLAPLRVGQRLHYRTTVTRTRRASAGDRGVVNRWIELRTSGDQTLQQGSSAVLVKAHGVANADADPVANTPFSPRWARALATLLEKDELFSSTTELFDGGIGLASENDEVVLRVYRGAIIEAAGRTPAGPDFTLRGAEHSWAGLLTGPENDLIVRVHRGEFWAVGDTYTYLRLTAALQAIVDNLRVMHRAGATA</sequence>
<dbReference type="InterPro" id="IPR002539">
    <property type="entry name" value="MaoC-like_dom"/>
</dbReference>
<dbReference type="SUPFAM" id="SSF55718">
    <property type="entry name" value="SCP-like"/>
    <property type="match status" value="1"/>
</dbReference>
<feature type="domain" description="MaoC-like" evidence="2">
    <location>
        <begin position="18"/>
        <end position="110"/>
    </location>
</feature>
<dbReference type="Gene3D" id="3.10.129.10">
    <property type="entry name" value="Hotdog Thioesterase"/>
    <property type="match status" value="1"/>
</dbReference>
<gene>
    <name evidence="3" type="ORF">ACFPZ3_41445</name>
</gene>
<evidence type="ECO:0000256" key="1">
    <source>
        <dbReference type="ARBA" id="ARBA00005254"/>
    </source>
</evidence>
<organism evidence="3 4">
    <name type="scientific">Nonomuraea insulae</name>
    <dbReference type="NCBI Taxonomy" id="1616787"/>
    <lineage>
        <taxon>Bacteria</taxon>
        <taxon>Bacillati</taxon>
        <taxon>Actinomycetota</taxon>
        <taxon>Actinomycetes</taxon>
        <taxon>Streptosporangiales</taxon>
        <taxon>Streptosporangiaceae</taxon>
        <taxon>Nonomuraea</taxon>
    </lineage>
</organism>